<evidence type="ECO:0000256" key="4">
    <source>
        <dbReference type="ARBA" id="ARBA00022692"/>
    </source>
</evidence>
<keyword evidence="7" id="KW-0472">Membrane</keyword>
<sequence>MFATIFAIHYDARGWLGWALWNIYRLLPVLVNVSYFYKAYRLWINQDEDNTTAAVIVASMWGFTEASLRITVIEGRYRSLSKLMCFLNVRTYCPVDAPRVHRQRAALFDRNNRIILLLVGTMLLQALWFMTTQLFNRDAFMLQLNGKVVQNAGVQITYGLLSNIWGMIHVLPFGLLYITMNIFELEMKIILEAVTNLETTLTKYLRTFHKSRLQVGESSCEEQKVFWDIIQQELNKHISRHVDLLDNLREYSLIVGPFAFVQYYGTFALIADCGFILSIEGLSSNSFIYILFATVLVFESFLICRGIEKLNGLNEAIGQALYTGFDWPGLLQYTDGFRSQYQSVRHSLLLIIGRSQKGFQCSYGGLGGISMERFAQLMQNSYSLLTILLQFAK</sequence>
<keyword evidence="9" id="KW-0807">Transducer</keyword>
<keyword evidence="4" id="KW-0812">Transmembrane</keyword>
<evidence type="ECO:0000256" key="5">
    <source>
        <dbReference type="ARBA" id="ARBA00022725"/>
    </source>
</evidence>
<dbReference type="PANTHER" id="PTHR21137:SF35">
    <property type="entry name" value="ODORANT RECEPTOR 19A-RELATED"/>
    <property type="match status" value="1"/>
</dbReference>
<evidence type="ECO:0000256" key="3">
    <source>
        <dbReference type="ARBA" id="ARBA00022606"/>
    </source>
</evidence>
<dbReference type="Pfam" id="PF02949">
    <property type="entry name" value="7tm_6"/>
    <property type="match status" value="1"/>
</dbReference>
<organism evidence="10">
    <name type="scientific">Anopheles atroparvus</name>
    <name type="common">European mosquito</name>
    <dbReference type="NCBI Taxonomy" id="41427"/>
    <lineage>
        <taxon>Eukaryota</taxon>
        <taxon>Metazoa</taxon>
        <taxon>Ecdysozoa</taxon>
        <taxon>Arthropoda</taxon>
        <taxon>Hexapoda</taxon>
        <taxon>Insecta</taxon>
        <taxon>Pterygota</taxon>
        <taxon>Neoptera</taxon>
        <taxon>Endopterygota</taxon>
        <taxon>Diptera</taxon>
        <taxon>Nematocera</taxon>
        <taxon>Culicoidea</taxon>
        <taxon>Culicidae</taxon>
        <taxon>Anophelinae</taxon>
        <taxon>Anopheles</taxon>
    </lineage>
</organism>
<dbReference type="EnsemblMetazoa" id="AATE021155-RA">
    <property type="protein sequence ID" value="AATE021155-PA.1"/>
    <property type="gene ID" value="AATE021155"/>
</dbReference>
<dbReference type="InterPro" id="IPR004117">
    <property type="entry name" value="7tm6_olfct_rcpt"/>
</dbReference>
<keyword evidence="5" id="KW-0552">Olfaction</keyword>
<evidence type="ECO:0000256" key="8">
    <source>
        <dbReference type="ARBA" id="ARBA00023170"/>
    </source>
</evidence>
<dbReference type="GO" id="GO:0004984">
    <property type="term" value="F:olfactory receptor activity"/>
    <property type="evidence" value="ECO:0007669"/>
    <property type="project" value="InterPro"/>
</dbReference>
<name>A0A182JN41_ANOAO</name>
<evidence type="ECO:0000256" key="1">
    <source>
        <dbReference type="ARBA" id="ARBA00004651"/>
    </source>
</evidence>
<evidence type="ECO:0000256" key="2">
    <source>
        <dbReference type="ARBA" id="ARBA00022475"/>
    </source>
</evidence>
<dbReference type="PANTHER" id="PTHR21137">
    <property type="entry name" value="ODORANT RECEPTOR"/>
    <property type="match status" value="1"/>
</dbReference>
<dbReference type="VEuPathDB" id="VectorBase:AATE021155"/>
<protein>
    <submittedName>
        <fullName evidence="10">Uncharacterized protein</fullName>
    </submittedName>
</protein>
<comment type="subcellular location">
    <subcellularLocation>
        <location evidence="1">Cell membrane</location>
        <topology evidence="1">Multi-pass membrane protein</topology>
    </subcellularLocation>
</comment>
<dbReference type="GO" id="GO:0007165">
    <property type="term" value="P:signal transduction"/>
    <property type="evidence" value="ECO:0007669"/>
    <property type="project" value="UniProtKB-KW"/>
</dbReference>
<keyword evidence="6" id="KW-1133">Transmembrane helix</keyword>
<dbReference type="GO" id="GO:0005886">
    <property type="term" value="C:plasma membrane"/>
    <property type="evidence" value="ECO:0007669"/>
    <property type="project" value="UniProtKB-SubCell"/>
</dbReference>
<reference evidence="10" key="1">
    <citation type="submission" date="2022-08" db="UniProtKB">
        <authorList>
            <consortium name="EnsemblMetazoa"/>
        </authorList>
    </citation>
    <scope>IDENTIFICATION</scope>
    <source>
        <strain evidence="10">EBRO</strain>
    </source>
</reference>
<evidence type="ECO:0000256" key="6">
    <source>
        <dbReference type="ARBA" id="ARBA00022989"/>
    </source>
</evidence>
<proteinExistence type="predicted"/>
<evidence type="ECO:0000256" key="9">
    <source>
        <dbReference type="ARBA" id="ARBA00023224"/>
    </source>
</evidence>
<dbReference type="GO" id="GO:0005549">
    <property type="term" value="F:odorant binding"/>
    <property type="evidence" value="ECO:0007669"/>
    <property type="project" value="InterPro"/>
</dbReference>
<keyword evidence="2" id="KW-1003">Cell membrane</keyword>
<accession>A0A182JN41</accession>
<dbReference type="AlphaFoldDB" id="A0A182JN41"/>
<keyword evidence="3" id="KW-0716">Sensory transduction</keyword>
<keyword evidence="8" id="KW-0675">Receptor</keyword>
<evidence type="ECO:0000256" key="7">
    <source>
        <dbReference type="ARBA" id="ARBA00023136"/>
    </source>
</evidence>
<evidence type="ECO:0000313" key="10">
    <source>
        <dbReference type="EnsemblMetazoa" id="AATE021155-PA.1"/>
    </source>
</evidence>